<name>A0ABX2Z1W3_9PSED</name>
<reference evidence="1 2" key="1">
    <citation type="submission" date="2016-06" db="EMBL/GenBank/DDBJ databases">
        <title>Draft genome sequence of Pseudomonas sp. S1E40, a novel strain antagonistic activity to fungal plant pathogen.</title>
        <authorList>
            <person name="Tambong J.T."/>
            <person name="Tchagang C."/>
            <person name="Xu R."/>
        </authorList>
    </citation>
    <scope>NUCLEOTIDE SEQUENCE [LARGE SCALE GENOMIC DNA]</scope>
    <source>
        <strain evidence="1 2">S1E40</strain>
    </source>
</reference>
<dbReference type="Proteomes" id="UP000095081">
    <property type="component" value="Unassembled WGS sequence"/>
</dbReference>
<comment type="caution">
    <text evidence="1">The sequence shown here is derived from an EMBL/GenBank/DDBJ whole genome shotgun (WGS) entry which is preliminary data.</text>
</comment>
<evidence type="ECO:0000313" key="2">
    <source>
        <dbReference type="Proteomes" id="UP000095081"/>
    </source>
</evidence>
<evidence type="ECO:0000313" key="1">
    <source>
        <dbReference type="EMBL" id="OCW30191.1"/>
    </source>
</evidence>
<dbReference type="EMBL" id="MAUE01000002">
    <property type="protein sequence ID" value="OCW30191.1"/>
    <property type="molecule type" value="Genomic_DNA"/>
</dbReference>
<organism evidence="1 2">
    <name type="scientific">Pseudomonas aylmerensis</name>
    <dbReference type="NCBI Taxonomy" id="1869229"/>
    <lineage>
        <taxon>Bacteria</taxon>
        <taxon>Pseudomonadati</taxon>
        <taxon>Pseudomonadota</taxon>
        <taxon>Gammaproteobacteria</taxon>
        <taxon>Pseudomonadales</taxon>
        <taxon>Pseudomonadaceae</taxon>
        <taxon>Pseudomonas</taxon>
    </lineage>
</organism>
<sequence>MPVRAVGQSMKVLAGLPLSQASQLPQLVFSGANFRGSARSLWEPGLPAMAVGQSMKVLAGLPFSQASQHPPSIFCVI</sequence>
<accession>A0ABX2Z1W3</accession>
<gene>
    <name evidence="1" type="ORF">BBG20_01395</name>
</gene>
<protein>
    <submittedName>
        <fullName evidence="1">Uncharacterized protein</fullName>
    </submittedName>
</protein>
<keyword evidence="2" id="KW-1185">Reference proteome</keyword>
<proteinExistence type="predicted"/>